<keyword evidence="11" id="KW-1185">Reference proteome</keyword>
<sequence length="293" mass="33399">MTSREHLVGGFAGGVVSTLTCHPLDLLRIRYSANEGNNKLRPQYRSYWHATRTIIAAEGYRGLYQGLSPNLVGASLAWGLYFDFYYIIKAKCNEHRITSGNEMVDNFFIGLTSGASVLALTNPIWVAKTRLCLQYENQLGKRYTGMIHCIRRMAVEEGFSALYKGFVPGLLGTGHGALQFMLYNYLKDSHYRKLGVTSDYKLSTIDYLLYSSASKIVATTLTFPYQLLRTRLQDQHADYRGVWDVCKRTFQKEGIFGFYKGLYMANIRQVPAAVVTFITYENVRHLFRTYSLV</sequence>
<keyword evidence="3 9" id="KW-0813">Transport</keyword>
<dbReference type="PANTHER" id="PTHR45683">
    <property type="entry name" value="MITOCHONDRIAL NICOTINAMIDE ADENINE DINUCLEOTIDE TRANSPORTER 1-RELATED-RELATED"/>
    <property type="match status" value="1"/>
</dbReference>
<dbReference type="Proteomes" id="UP000267096">
    <property type="component" value="Unassembled WGS sequence"/>
</dbReference>
<dbReference type="AlphaFoldDB" id="A0A0M3K620"/>
<dbReference type="GO" id="GO:0016020">
    <property type="term" value="C:membrane"/>
    <property type="evidence" value="ECO:0007669"/>
    <property type="project" value="UniProtKB-SubCell"/>
</dbReference>
<evidence type="ECO:0000256" key="7">
    <source>
        <dbReference type="ARBA" id="ARBA00023136"/>
    </source>
</evidence>
<comment type="subcellular location">
    <subcellularLocation>
        <location evidence="1">Membrane</location>
        <topology evidence="1">Multi-pass membrane protein</topology>
    </subcellularLocation>
</comment>
<evidence type="ECO:0000313" key="11">
    <source>
        <dbReference type="Proteomes" id="UP000267096"/>
    </source>
</evidence>
<dbReference type="SUPFAM" id="SSF103506">
    <property type="entry name" value="Mitochondrial carrier"/>
    <property type="match status" value="1"/>
</dbReference>
<evidence type="ECO:0000256" key="2">
    <source>
        <dbReference type="ARBA" id="ARBA00006375"/>
    </source>
</evidence>
<feature type="repeat" description="Solcar" evidence="8">
    <location>
        <begin position="101"/>
        <end position="189"/>
    </location>
</feature>
<name>A0A0M3K620_ANISI</name>
<reference evidence="10 11" key="2">
    <citation type="submission" date="2018-11" db="EMBL/GenBank/DDBJ databases">
        <authorList>
            <consortium name="Pathogen Informatics"/>
        </authorList>
    </citation>
    <scope>NUCLEOTIDE SEQUENCE [LARGE SCALE GENOMIC DNA]</scope>
</reference>
<dbReference type="OrthoDB" id="428293at2759"/>
<evidence type="ECO:0000256" key="5">
    <source>
        <dbReference type="ARBA" id="ARBA00022737"/>
    </source>
</evidence>
<comment type="similarity">
    <text evidence="2 9">Belongs to the mitochondrial carrier (TC 2.A.29) family.</text>
</comment>
<dbReference type="EMBL" id="UYRR01032586">
    <property type="protein sequence ID" value="VDK56114.1"/>
    <property type="molecule type" value="Genomic_DNA"/>
</dbReference>
<dbReference type="Pfam" id="PF00153">
    <property type="entry name" value="Mito_carr"/>
    <property type="match status" value="3"/>
</dbReference>
<feature type="repeat" description="Solcar" evidence="8">
    <location>
        <begin position="206"/>
        <end position="286"/>
    </location>
</feature>
<reference evidence="12" key="1">
    <citation type="submission" date="2017-02" db="UniProtKB">
        <authorList>
            <consortium name="WormBaseParasite"/>
        </authorList>
    </citation>
    <scope>IDENTIFICATION</scope>
</reference>
<keyword evidence="6" id="KW-1133">Transmembrane helix</keyword>
<dbReference type="InterPro" id="IPR044712">
    <property type="entry name" value="SLC25A32-like"/>
</dbReference>
<dbReference type="GO" id="GO:0055085">
    <property type="term" value="P:transmembrane transport"/>
    <property type="evidence" value="ECO:0007669"/>
    <property type="project" value="InterPro"/>
</dbReference>
<dbReference type="Gene3D" id="1.50.40.10">
    <property type="entry name" value="Mitochondrial carrier domain"/>
    <property type="match status" value="2"/>
</dbReference>
<proteinExistence type="inferred from homology"/>
<evidence type="ECO:0000256" key="3">
    <source>
        <dbReference type="ARBA" id="ARBA00022448"/>
    </source>
</evidence>
<dbReference type="InterPro" id="IPR023395">
    <property type="entry name" value="MCP_dom_sf"/>
</dbReference>
<keyword evidence="4 8" id="KW-0812">Transmembrane</keyword>
<dbReference type="InterPro" id="IPR018108">
    <property type="entry name" value="MCP_transmembrane"/>
</dbReference>
<keyword evidence="5" id="KW-0677">Repeat</keyword>
<evidence type="ECO:0000256" key="4">
    <source>
        <dbReference type="ARBA" id="ARBA00022692"/>
    </source>
</evidence>
<organism evidence="12">
    <name type="scientific">Anisakis simplex</name>
    <name type="common">Herring worm</name>
    <dbReference type="NCBI Taxonomy" id="6269"/>
    <lineage>
        <taxon>Eukaryota</taxon>
        <taxon>Metazoa</taxon>
        <taxon>Ecdysozoa</taxon>
        <taxon>Nematoda</taxon>
        <taxon>Chromadorea</taxon>
        <taxon>Rhabditida</taxon>
        <taxon>Spirurina</taxon>
        <taxon>Ascaridomorpha</taxon>
        <taxon>Ascaridoidea</taxon>
        <taxon>Anisakidae</taxon>
        <taxon>Anisakis</taxon>
        <taxon>Anisakis simplex complex</taxon>
    </lineage>
</organism>
<evidence type="ECO:0000313" key="10">
    <source>
        <dbReference type="EMBL" id="VDK56114.1"/>
    </source>
</evidence>
<dbReference type="GO" id="GO:0006862">
    <property type="term" value="P:nucleotide transport"/>
    <property type="evidence" value="ECO:0007669"/>
    <property type="project" value="InterPro"/>
</dbReference>
<protein>
    <submittedName>
        <fullName evidence="12">Mitochondrial folate transporter/carrier (inferred by orthology to a human protein)</fullName>
    </submittedName>
</protein>
<keyword evidence="7 8" id="KW-0472">Membrane</keyword>
<dbReference type="WBParaSite" id="ASIM_0001641101-mRNA-1">
    <property type="protein sequence ID" value="ASIM_0001641101-mRNA-1"/>
    <property type="gene ID" value="ASIM_0001641101"/>
</dbReference>
<evidence type="ECO:0000256" key="6">
    <source>
        <dbReference type="ARBA" id="ARBA00022989"/>
    </source>
</evidence>
<evidence type="ECO:0000256" key="9">
    <source>
        <dbReference type="RuleBase" id="RU000488"/>
    </source>
</evidence>
<dbReference type="PROSITE" id="PS50920">
    <property type="entry name" value="SOLCAR"/>
    <property type="match status" value="3"/>
</dbReference>
<evidence type="ECO:0000256" key="8">
    <source>
        <dbReference type="PROSITE-ProRule" id="PRU00282"/>
    </source>
</evidence>
<evidence type="ECO:0000256" key="1">
    <source>
        <dbReference type="ARBA" id="ARBA00004141"/>
    </source>
</evidence>
<gene>
    <name evidence="10" type="ORF">ASIM_LOCUS15818</name>
</gene>
<accession>A0A0M3K620</accession>
<feature type="repeat" description="Solcar" evidence="8">
    <location>
        <begin position="1"/>
        <end position="91"/>
    </location>
</feature>
<evidence type="ECO:0000313" key="12">
    <source>
        <dbReference type="WBParaSite" id="ASIM_0001641101-mRNA-1"/>
    </source>
</evidence>